<organism evidence="2 3">
    <name type="scientific">Candidatus Enterococcus murrayae</name>
    <dbReference type="NCBI Taxonomy" id="2815321"/>
    <lineage>
        <taxon>Bacteria</taxon>
        <taxon>Bacillati</taxon>
        <taxon>Bacillota</taxon>
        <taxon>Bacilli</taxon>
        <taxon>Lactobacillales</taxon>
        <taxon>Enterococcaceae</taxon>
        <taxon>Enterococcus</taxon>
    </lineage>
</organism>
<dbReference type="InterPro" id="IPR016181">
    <property type="entry name" value="Acyl_CoA_acyltransferase"/>
</dbReference>
<dbReference type="RefSeq" id="WP_207110438.1">
    <property type="nucleotide sequence ID" value="NZ_JAFLVR010000070.1"/>
</dbReference>
<dbReference type="PANTHER" id="PTHR13355:SF11">
    <property type="entry name" value="GLUCOSAMINE 6-PHOSPHATE N-ACETYLTRANSFERASE"/>
    <property type="match status" value="1"/>
</dbReference>
<name>A0ABS3HMN5_9ENTE</name>
<dbReference type="InterPro" id="IPR039143">
    <property type="entry name" value="GNPNAT1-like"/>
</dbReference>
<evidence type="ECO:0000313" key="3">
    <source>
        <dbReference type="Proteomes" id="UP000664495"/>
    </source>
</evidence>
<dbReference type="CDD" id="cd04301">
    <property type="entry name" value="NAT_SF"/>
    <property type="match status" value="1"/>
</dbReference>
<evidence type="ECO:0000259" key="1">
    <source>
        <dbReference type="PROSITE" id="PS51186"/>
    </source>
</evidence>
<dbReference type="PANTHER" id="PTHR13355">
    <property type="entry name" value="GLUCOSAMINE 6-PHOSPHATE N-ACETYLTRANSFERASE"/>
    <property type="match status" value="1"/>
</dbReference>
<dbReference type="PROSITE" id="PS51186">
    <property type="entry name" value="GNAT"/>
    <property type="match status" value="1"/>
</dbReference>
<dbReference type="SUPFAM" id="SSF55729">
    <property type="entry name" value="Acyl-CoA N-acyltransferases (Nat)"/>
    <property type="match status" value="1"/>
</dbReference>
<dbReference type="Gene3D" id="3.40.630.30">
    <property type="match status" value="1"/>
</dbReference>
<comment type="caution">
    <text evidence="2">The sequence shown here is derived from an EMBL/GenBank/DDBJ whole genome shotgun (WGS) entry which is preliminary data.</text>
</comment>
<reference evidence="2 3" key="1">
    <citation type="submission" date="2021-03" db="EMBL/GenBank/DDBJ databases">
        <title>Enterococcal diversity collection.</title>
        <authorList>
            <person name="Gilmore M.S."/>
            <person name="Schwartzman J."/>
            <person name="Van Tyne D."/>
            <person name="Martin M."/>
            <person name="Earl A.M."/>
            <person name="Manson A.L."/>
            <person name="Straub T."/>
            <person name="Salamzade R."/>
            <person name="Saavedra J."/>
            <person name="Lebreton F."/>
            <person name="Prichula J."/>
            <person name="Schaufler K."/>
            <person name="Gaca A."/>
            <person name="Sgardioli B."/>
            <person name="Wagenaar J."/>
            <person name="Strong T."/>
        </authorList>
    </citation>
    <scope>NUCLEOTIDE SEQUENCE [LARGE SCALE GENOMIC DNA]</scope>
    <source>
        <strain evidence="2 3">MJM16</strain>
    </source>
</reference>
<dbReference type="InterPro" id="IPR000182">
    <property type="entry name" value="GNAT_dom"/>
</dbReference>
<gene>
    <name evidence="2" type="ORF">JZO85_20815</name>
</gene>
<accession>A0ABS3HMN5</accession>
<evidence type="ECO:0000313" key="2">
    <source>
        <dbReference type="EMBL" id="MBO0454711.1"/>
    </source>
</evidence>
<proteinExistence type="predicted"/>
<feature type="domain" description="N-acetyltransferase" evidence="1">
    <location>
        <begin position="6"/>
        <end position="145"/>
    </location>
</feature>
<dbReference type="EMBL" id="JAFLVR010000070">
    <property type="protein sequence ID" value="MBO0454711.1"/>
    <property type="molecule type" value="Genomic_DNA"/>
</dbReference>
<dbReference type="Pfam" id="PF13673">
    <property type="entry name" value="Acetyltransf_10"/>
    <property type="match status" value="1"/>
</dbReference>
<sequence length="145" mass="16227">MLDLRLEIGNAQYLRAASCYVRMKVFVLERALALSEEFDQNDTADTVYCVLFAGSLPVATARLLTEAAGIARIGRVATIDGYRGKHLGSQVIRALENLALEKEFKQIWIHAELTAAVFYEKLGYLRDGELYEEDGVPCITLVKRI</sequence>
<keyword evidence="3" id="KW-1185">Reference proteome</keyword>
<dbReference type="Proteomes" id="UP000664495">
    <property type="component" value="Unassembled WGS sequence"/>
</dbReference>
<protein>
    <submittedName>
        <fullName evidence="2">GNAT family N-acetyltransferase</fullName>
    </submittedName>
</protein>